<evidence type="ECO:0000256" key="4">
    <source>
        <dbReference type="ARBA" id="ARBA00022989"/>
    </source>
</evidence>
<feature type="transmembrane region" description="Helical" evidence="7">
    <location>
        <begin position="105"/>
        <end position="126"/>
    </location>
</feature>
<dbReference type="Gene3D" id="1.20.1250.20">
    <property type="entry name" value="MFS general substrate transporter like domains"/>
    <property type="match status" value="2"/>
</dbReference>
<evidence type="ECO:0000259" key="8">
    <source>
        <dbReference type="PROSITE" id="PS50850"/>
    </source>
</evidence>
<comment type="subcellular location">
    <subcellularLocation>
        <location evidence="1">Cell membrane</location>
        <topology evidence="1">Multi-pass membrane protein</topology>
    </subcellularLocation>
</comment>
<evidence type="ECO:0000256" key="1">
    <source>
        <dbReference type="ARBA" id="ARBA00004651"/>
    </source>
</evidence>
<keyword evidence="4 7" id="KW-1133">Transmembrane helix</keyword>
<evidence type="ECO:0000313" key="10">
    <source>
        <dbReference type="Proteomes" id="UP001055185"/>
    </source>
</evidence>
<keyword evidence="3 7" id="KW-0812">Transmembrane</keyword>
<feature type="transmembrane region" description="Helical" evidence="7">
    <location>
        <begin position="382"/>
        <end position="398"/>
    </location>
</feature>
<comment type="caution">
    <text evidence="9">The sequence shown here is derived from an EMBL/GenBank/DDBJ whole genome shotgun (WGS) entry which is preliminary data.</text>
</comment>
<accession>A0AA37J084</accession>
<protein>
    <submittedName>
        <fullName evidence="9">MFS transporter</fullName>
    </submittedName>
</protein>
<feature type="transmembrane region" description="Helical" evidence="7">
    <location>
        <begin position="81"/>
        <end position="99"/>
    </location>
</feature>
<dbReference type="PANTHER" id="PTHR11360">
    <property type="entry name" value="MONOCARBOXYLATE TRANSPORTER"/>
    <property type="match status" value="1"/>
</dbReference>
<dbReference type="GO" id="GO:0022857">
    <property type="term" value="F:transmembrane transporter activity"/>
    <property type="evidence" value="ECO:0007669"/>
    <property type="project" value="InterPro"/>
</dbReference>
<organism evidence="9 10">
    <name type="scientific">Faecalibacterium gallinarum</name>
    <dbReference type="NCBI Taxonomy" id="2903556"/>
    <lineage>
        <taxon>Bacteria</taxon>
        <taxon>Bacillati</taxon>
        <taxon>Bacillota</taxon>
        <taxon>Clostridia</taxon>
        <taxon>Eubacteriales</taxon>
        <taxon>Oscillospiraceae</taxon>
        <taxon>Faecalibacterium</taxon>
    </lineage>
</organism>
<proteinExistence type="predicted"/>
<reference evidence="9" key="1">
    <citation type="journal article" date="2022" name="Int. J. Syst. Evol. Microbiol.">
        <title>Genome-based, phenotypic and chemotaxonomic classification of Faecalibacterium strains: proposal of three novel species Faecalibacterium duncaniae sp. nov., Faecalibacterium hattorii sp. nov. and Faecalibacterium gallinarum sp. nov. .</title>
        <authorList>
            <person name="Sakamoto M."/>
            <person name="Sakurai N."/>
            <person name="Tanno H."/>
            <person name="Iino T."/>
            <person name="Ohkuma M."/>
            <person name="Endo A."/>
        </authorList>
    </citation>
    <scope>NUCLEOTIDE SEQUENCE</scope>
    <source>
        <strain evidence="9">JCM 17207</strain>
    </source>
</reference>
<dbReference type="GO" id="GO:0005886">
    <property type="term" value="C:plasma membrane"/>
    <property type="evidence" value="ECO:0007669"/>
    <property type="project" value="UniProtKB-SubCell"/>
</dbReference>
<dbReference type="InterPro" id="IPR020846">
    <property type="entry name" value="MFS_dom"/>
</dbReference>
<keyword evidence="10" id="KW-1185">Reference proteome</keyword>
<dbReference type="EMBL" id="BQKV01000098">
    <property type="protein sequence ID" value="GJN65425.1"/>
    <property type="molecule type" value="Genomic_DNA"/>
</dbReference>
<feature type="transmembrane region" description="Helical" evidence="7">
    <location>
        <begin position="264"/>
        <end position="283"/>
    </location>
</feature>
<dbReference type="PROSITE" id="PS50850">
    <property type="entry name" value="MFS"/>
    <property type="match status" value="1"/>
</dbReference>
<dbReference type="SUPFAM" id="SSF103473">
    <property type="entry name" value="MFS general substrate transporter"/>
    <property type="match status" value="1"/>
</dbReference>
<dbReference type="PANTHER" id="PTHR11360:SF304">
    <property type="entry name" value="MFS DOMAIN-CONTAINING PROTEIN"/>
    <property type="match status" value="1"/>
</dbReference>
<feature type="transmembrane region" description="Helical" evidence="7">
    <location>
        <begin position="351"/>
        <end position="370"/>
    </location>
</feature>
<feature type="transmembrane region" description="Helical" evidence="7">
    <location>
        <begin position="176"/>
        <end position="195"/>
    </location>
</feature>
<dbReference type="Proteomes" id="UP001055185">
    <property type="component" value="Unassembled WGS sequence"/>
</dbReference>
<feature type="domain" description="Major facilitator superfamily (MFS) profile" evidence="8">
    <location>
        <begin position="13"/>
        <end position="403"/>
    </location>
</feature>
<feature type="compositionally biased region" description="Basic and acidic residues" evidence="6">
    <location>
        <begin position="199"/>
        <end position="209"/>
    </location>
</feature>
<feature type="transmembrane region" description="Helical" evidence="7">
    <location>
        <begin position="53"/>
        <end position="72"/>
    </location>
</feature>
<name>A0AA37J084_9FIRM</name>
<dbReference type="AlphaFoldDB" id="A0AA37J084"/>
<feature type="region of interest" description="Disordered" evidence="6">
    <location>
        <begin position="198"/>
        <end position="219"/>
    </location>
</feature>
<dbReference type="RefSeq" id="WP_238317645.1">
    <property type="nucleotide sequence ID" value="NZ_BQKV01000098.1"/>
</dbReference>
<keyword evidence="2" id="KW-0813">Transport</keyword>
<evidence type="ECO:0000256" key="6">
    <source>
        <dbReference type="SAM" id="MobiDB-lite"/>
    </source>
</evidence>
<sequence>MEQKMGRFTAEHPWAVLAAGAVIQILTGIPAAWGAFQQPVMEEYGFSEAQAGYAFALLIAAFGVGCLLGGFLQDRRGPRCAALWGTALLCGGFFGAGALPPGLSWAFFLVFSIPAGLGSAFLYPAIQSCAQKWYQGRKGLATGVIGGAVGLSGAFLTFFVRAAVAGFGPVEGIRGAFWALGGLTLPVCLAGSALLSDPPAEKPRPDQQGKKQKTPPLDYPPGRMLCTRQYWLCAAAVCLSTPAVLLFSPIILRLGQERGLSEGAAVWAIVLGSGGSAAGRLLMPLLSDKIGRRKTDLFLFGGLFGLSVAFAFAQSWGVIAVYAGLTFCYSALAAVLPALSTDLFGLPHAGVNYGFLALGQTAGSLAFPFLANGLGLEMGRHWLAAGAAAAGFGAIWLLRPTRAPRSPRAN</sequence>
<feature type="transmembrane region" description="Helical" evidence="7">
    <location>
        <begin position="12"/>
        <end position="33"/>
    </location>
</feature>
<gene>
    <name evidence="9" type="ORF">JCM17207_20500</name>
</gene>
<feature type="transmembrane region" description="Helical" evidence="7">
    <location>
        <begin position="138"/>
        <end position="164"/>
    </location>
</feature>
<dbReference type="InterPro" id="IPR050327">
    <property type="entry name" value="Proton-linked_MCT"/>
</dbReference>
<feature type="transmembrane region" description="Helical" evidence="7">
    <location>
        <begin position="319"/>
        <end position="339"/>
    </location>
</feature>
<evidence type="ECO:0000256" key="7">
    <source>
        <dbReference type="SAM" id="Phobius"/>
    </source>
</evidence>
<keyword evidence="5 7" id="KW-0472">Membrane</keyword>
<dbReference type="InterPro" id="IPR011701">
    <property type="entry name" value="MFS"/>
</dbReference>
<evidence type="ECO:0000256" key="5">
    <source>
        <dbReference type="ARBA" id="ARBA00023136"/>
    </source>
</evidence>
<feature type="transmembrane region" description="Helical" evidence="7">
    <location>
        <begin position="230"/>
        <end position="252"/>
    </location>
</feature>
<evidence type="ECO:0000256" key="2">
    <source>
        <dbReference type="ARBA" id="ARBA00022448"/>
    </source>
</evidence>
<dbReference type="Pfam" id="PF07690">
    <property type="entry name" value="MFS_1"/>
    <property type="match status" value="1"/>
</dbReference>
<dbReference type="InterPro" id="IPR036259">
    <property type="entry name" value="MFS_trans_sf"/>
</dbReference>
<evidence type="ECO:0000256" key="3">
    <source>
        <dbReference type="ARBA" id="ARBA00022692"/>
    </source>
</evidence>
<feature type="transmembrane region" description="Helical" evidence="7">
    <location>
        <begin position="295"/>
        <end position="313"/>
    </location>
</feature>
<evidence type="ECO:0000313" key="9">
    <source>
        <dbReference type="EMBL" id="GJN65425.1"/>
    </source>
</evidence>